<sequence>MTDIPVLIVGAGPVGLSAAVFLADHGVPAMVVERHAGTSVDPKMRVVSPRVMELYRAVGMEDAIRAVRSPIADHTVVAHAETVAGPERHRVPTGILDGYENLSPCAWGSIDQDQLEPVLLEHARRLGVEVRFNTTLVGLTENPDSVTALVRDSVGEREYQVSTDHLVAADGVYSTVRSIMGIPQHGPGVLRRLISVHFRADLREQMRERRVIALSVRNSEVQGALVPVDGDRRWRFSIRVADGESTADYPEERCVRLLEAAIGVPGLPLVIERVSDGLWDFRTEVAERMRVGRVFVAGDAAHVMPPGGAFGAATGIQDACNLAWKLAMVHRGVAGESLLDTYESERLPVALETSREATERYQAAQGMGQCKPTTASLYRVFFGYVYREGAFLGEPGGDPEAWEDPENPSGRPGTRAPHVVVEHDGCQVSTLDLVGTGFALFAGPAATGWAEAADEVARRFDVRLPCYQVGHDLRDPSGDLLRHYGIGRKGAALIRPDGFVAWRTVDSPAPTDTLTDVLARVLHHPVGSTPSTPVTRSVPRPTGVPG</sequence>
<feature type="domain" description="FAD-binding" evidence="5">
    <location>
        <begin position="4"/>
        <end position="353"/>
    </location>
</feature>
<evidence type="ECO:0000256" key="2">
    <source>
        <dbReference type="ARBA" id="ARBA00022630"/>
    </source>
</evidence>
<reference evidence="6 7" key="1">
    <citation type="submission" date="2019-03" db="EMBL/GenBank/DDBJ databases">
        <title>Genomic Encyclopedia of Archaeal and Bacterial Type Strains, Phase II (KMG-II): from individual species to whole genera.</title>
        <authorList>
            <person name="Goeker M."/>
        </authorList>
    </citation>
    <scope>NUCLEOTIDE SEQUENCE [LARGE SCALE GENOMIC DNA]</scope>
    <source>
        <strain evidence="6 7">DSM 45499</strain>
    </source>
</reference>
<feature type="region of interest" description="Disordered" evidence="4">
    <location>
        <begin position="526"/>
        <end position="546"/>
    </location>
</feature>
<dbReference type="InterPro" id="IPR050641">
    <property type="entry name" value="RIFMO-like"/>
</dbReference>
<dbReference type="PANTHER" id="PTHR43004:SF19">
    <property type="entry name" value="BINDING MONOOXYGENASE, PUTATIVE (JCVI)-RELATED"/>
    <property type="match status" value="1"/>
</dbReference>
<dbReference type="InterPro" id="IPR002938">
    <property type="entry name" value="FAD-bd"/>
</dbReference>
<organism evidence="6 7">
    <name type="scientific">Actinophytocola oryzae</name>
    <dbReference type="NCBI Taxonomy" id="502181"/>
    <lineage>
        <taxon>Bacteria</taxon>
        <taxon>Bacillati</taxon>
        <taxon>Actinomycetota</taxon>
        <taxon>Actinomycetes</taxon>
        <taxon>Pseudonocardiales</taxon>
        <taxon>Pseudonocardiaceae</taxon>
    </lineage>
</organism>
<dbReference type="Proteomes" id="UP000294927">
    <property type="component" value="Unassembled WGS sequence"/>
</dbReference>
<dbReference type="PANTHER" id="PTHR43004">
    <property type="entry name" value="TRK SYSTEM POTASSIUM UPTAKE PROTEIN"/>
    <property type="match status" value="1"/>
</dbReference>
<dbReference type="AlphaFoldDB" id="A0A4R7VVZ9"/>
<dbReference type="PRINTS" id="PR00420">
    <property type="entry name" value="RNGMNOXGNASE"/>
</dbReference>
<keyword evidence="3" id="KW-0274">FAD</keyword>
<dbReference type="SUPFAM" id="SSF51905">
    <property type="entry name" value="FAD/NAD(P)-binding domain"/>
    <property type="match status" value="1"/>
</dbReference>
<accession>A0A4R7VVZ9</accession>
<comment type="caution">
    <text evidence="6">The sequence shown here is derived from an EMBL/GenBank/DDBJ whole genome shotgun (WGS) entry which is preliminary data.</text>
</comment>
<dbReference type="RefSeq" id="WP_133903179.1">
    <property type="nucleotide sequence ID" value="NZ_SOCP01000004.1"/>
</dbReference>
<keyword evidence="7" id="KW-1185">Reference proteome</keyword>
<dbReference type="Gene3D" id="3.30.9.10">
    <property type="entry name" value="D-Amino Acid Oxidase, subunit A, domain 2"/>
    <property type="match status" value="1"/>
</dbReference>
<name>A0A4R7VVZ9_9PSEU</name>
<evidence type="ECO:0000313" key="7">
    <source>
        <dbReference type="Proteomes" id="UP000294927"/>
    </source>
</evidence>
<dbReference type="GO" id="GO:0071949">
    <property type="term" value="F:FAD binding"/>
    <property type="evidence" value="ECO:0007669"/>
    <property type="project" value="InterPro"/>
</dbReference>
<evidence type="ECO:0000259" key="5">
    <source>
        <dbReference type="Pfam" id="PF01494"/>
    </source>
</evidence>
<proteinExistence type="predicted"/>
<dbReference type="Pfam" id="PF01494">
    <property type="entry name" value="FAD_binding_3"/>
    <property type="match status" value="1"/>
</dbReference>
<evidence type="ECO:0000313" key="6">
    <source>
        <dbReference type="EMBL" id="TDV54216.1"/>
    </source>
</evidence>
<comment type="cofactor">
    <cofactor evidence="1">
        <name>FAD</name>
        <dbReference type="ChEBI" id="CHEBI:57692"/>
    </cofactor>
</comment>
<dbReference type="Pfam" id="PF21274">
    <property type="entry name" value="Rng_hyd_C"/>
    <property type="match status" value="1"/>
</dbReference>
<evidence type="ECO:0000256" key="4">
    <source>
        <dbReference type="SAM" id="MobiDB-lite"/>
    </source>
</evidence>
<evidence type="ECO:0000256" key="3">
    <source>
        <dbReference type="ARBA" id="ARBA00022827"/>
    </source>
</evidence>
<dbReference type="InterPro" id="IPR036188">
    <property type="entry name" value="FAD/NAD-bd_sf"/>
</dbReference>
<dbReference type="Gene3D" id="3.40.30.120">
    <property type="match status" value="1"/>
</dbReference>
<keyword evidence="2" id="KW-0285">Flavoprotein</keyword>
<evidence type="ECO:0000256" key="1">
    <source>
        <dbReference type="ARBA" id="ARBA00001974"/>
    </source>
</evidence>
<dbReference type="Gene3D" id="3.50.50.60">
    <property type="entry name" value="FAD/NAD(P)-binding domain"/>
    <property type="match status" value="1"/>
</dbReference>
<protein>
    <submittedName>
        <fullName evidence="6">Putative polyketide hydroxylase</fullName>
    </submittedName>
</protein>
<dbReference type="GO" id="GO:0016709">
    <property type="term" value="F:oxidoreductase activity, acting on paired donors, with incorporation or reduction of molecular oxygen, NAD(P)H as one donor, and incorporation of one atom of oxygen"/>
    <property type="evidence" value="ECO:0007669"/>
    <property type="project" value="UniProtKB-ARBA"/>
</dbReference>
<dbReference type="EMBL" id="SOCP01000004">
    <property type="protein sequence ID" value="TDV54216.1"/>
    <property type="molecule type" value="Genomic_DNA"/>
</dbReference>
<gene>
    <name evidence="6" type="ORF">CLV71_104687</name>
</gene>
<dbReference type="OrthoDB" id="4246007at2"/>